<protein>
    <recommendedName>
        <fullName evidence="3">DSBA-like thioredoxin domain-containing protein</fullName>
    </recommendedName>
</protein>
<evidence type="ECO:0000313" key="2">
    <source>
        <dbReference type="EMBL" id="CAD8322495.1"/>
    </source>
</evidence>
<gene>
    <name evidence="1" type="ORF">TDUB1175_LOCUS20911</name>
    <name evidence="2" type="ORF">TDUB1175_LOCUS20912</name>
</gene>
<proteinExistence type="predicted"/>
<dbReference type="EMBL" id="HBED01041552">
    <property type="protein sequence ID" value="CAD8322494.1"/>
    <property type="molecule type" value="Transcribed_RNA"/>
</dbReference>
<dbReference type="SUPFAM" id="SSF52833">
    <property type="entry name" value="Thioredoxin-like"/>
    <property type="match status" value="1"/>
</dbReference>
<organism evidence="2">
    <name type="scientific">Pseudictyota dubia</name>
    <dbReference type="NCBI Taxonomy" id="2749911"/>
    <lineage>
        <taxon>Eukaryota</taxon>
        <taxon>Sar</taxon>
        <taxon>Stramenopiles</taxon>
        <taxon>Ochrophyta</taxon>
        <taxon>Bacillariophyta</taxon>
        <taxon>Mediophyceae</taxon>
        <taxon>Biddulphiophycidae</taxon>
        <taxon>Eupodiscales</taxon>
        <taxon>Odontellaceae</taxon>
        <taxon>Pseudictyota</taxon>
    </lineage>
</organism>
<reference evidence="2" key="1">
    <citation type="submission" date="2021-01" db="EMBL/GenBank/DDBJ databases">
        <authorList>
            <person name="Corre E."/>
            <person name="Pelletier E."/>
            <person name="Niang G."/>
            <person name="Scheremetjew M."/>
            <person name="Finn R."/>
            <person name="Kale V."/>
            <person name="Holt S."/>
            <person name="Cochrane G."/>
            <person name="Meng A."/>
            <person name="Brown T."/>
            <person name="Cohen L."/>
        </authorList>
    </citation>
    <scope>NUCLEOTIDE SEQUENCE</scope>
    <source>
        <strain evidence="2">CCMP147</strain>
    </source>
</reference>
<dbReference type="AlphaFoldDB" id="A0A6U2HFH7"/>
<accession>A0A6U2HFH7</accession>
<dbReference type="PANTHER" id="PTHR13887">
    <property type="entry name" value="GLUTATHIONE S-TRANSFERASE KAPPA"/>
    <property type="match status" value="1"/>
</dbReference>
<dbReference type="PANTHER" id="PTHR13887:SF41">
    <property type="entry name" value="THIOREDOXIN SUPERFAMILY PROTEIN"/>
    <property type="match status" value="1"/>
</dbReference>
<evidence type="ECO:0000313" key="1">
    <source>
        <dbReference type="EMBL" id="CAD8322494.1"/>
    </source>
</evidence>
<sequence>MASHRLVQHVGKRYGLRVSEGLYDRLNVYYFVEGHSLNDRERLASVAAETIGNLLLPGEGESEGASSSEAEEGEFAGALPLDPMSEEEVLAFLNGNEGRAEIETALQALQQLGIHGIPKFIIEGRTVVDGAAQSDVFVEIFRDIERRGEVWGGPVFAEILGINDDVVRRGSHLRPEVDIAA</sequence>
<name>A0A6U2HFH7_9STRA</name>
<evidence type="ECO:0008006" key="3">
    <source>
        <dbReference type="Google" id="ProtNLM"/>
    </source>
</evidence>
<dbReference type="InterPro" id="IPR036249">
    <property type="entry name" value="Thioredoxin-like_sf"/>
</dbReference>
<dbReference type="Gene3D" id="3.40.30.10">
    <property type="entry name" value="Glutaredoxin"/>
    <property type="match status" value="1"/>
</dbReference>
<dbReference type="EMBL" id="HBED01041553">
    <property type="protein sequence ID" value="CAD8322495.1"/>
    <property type="molecule type" value="Transcribed_RNA"/>
</dbReference>